<dbReference type="STRING" id="284593.Q6FSC5"/>
<dbReference type="InterPro" id="IPR038508">
    <property type="entry name" value="ArfGAP_dom_sf"/>
</dbReference>
<evidence type="ECO:0000256" key="1">
    <source>
        <dbReference type="ARBA" id="ARBA00022723"/>
    </source>
</evidence>
<dbReference type="Proteomes" id="UP000002428">
    <property type="component" value="Chromosome H"/>
</dbReference>
<evidence type="ECO:0000256" key="3">
    <source>
        <dbReference type="ARBA" id="ARBA00022833"/>
    </source>
</evidence>
<dbReference type="GO" id="GO:0008270">
    <property type="term" value="F:zinc ion binding"/>
    <property type="evidence" value="ECO:0007669"/>
    <property type="project" value="UniProtKB-KW"/>
</dbReference>
<dbReference type="Gene3D" id="1.10.220.150">
    <property type="entry name" value="Arf GTPase activating protein"/>
    <property type="match status" value="1"/>
</dbReference>
<dbReference type="GO" id="GO:0006891">
    <property type="term" value="P:intra-Golgi vesicle-mediated transport"/>
    <property type="evidence" value="ECO:0007669"/>
    <property type="project" value="EnsemblFungi"/>
</dbReference>
<feature type="region of interest" description="Disordered" evidence="6">
    <location>
        <begin position="259"/>
        <end position="329"/>
    </location>
</feature>
<dbReference type="VEuPathDB" id="FungiDB:CAGL0H01617g"/>
<sequence length="349" mass="39782">MERLNRPSELWERIRALDESNKRCCDCGSRHNVDWVSINLLCVVCIQCSGVHRSLGSHISKVRSLNMDDLHSNRELKYLLVNHLINRNVNSVYEARIPAGIKIRKDAQPADRARYIVDKYMHKKYVERTMQATLTNSQMANDKDIRDTEIEDLVRHIRAKSILGLQRSLAMSKHTLKDLCLHYGIRSPTLFQLSLEQFEATSSGTLVYYISEYLLLNGLLIDDQRAVGKTKLDVSPGALEYWTSRQNMYDTYANAMMQNNGETNGGSNGLARDRTKNGRMSNGLPRRANTQNDGKRRLYLDTQSSAFDNNRSSGPFSATSNKKRWSLASPTSILSIHKSLSRRDSHKKS</sequence>
<dbReference type="PROSITE" id="PS50115">
    <property type="entry name" value="ARFGAP"/>
    <property type="match status" value="1"/>
</dbReference>
<gene>
    <name evidence="8 9" type="ordered locus">CAGL0H01617g</name>
</gene>
<feature type="compositionally biased region" description="Polar residues" evidence="6">
    <location>
        <begin position="301"/>
        <end position="320"/>
    </location>
</feature>
<dbReference type="GO" id="GO:0006888">
    <property type="term" value="P:endoplasmic reticulum to Golgi vesicle-mediated transport"/>
    <property type="evidence" value="ECO:0007669"/>
    <property type="project" value="EnsemblFungi"/>
</dbReference>
<dbReference type="EMBL" id="CR380954">
    <property type="protein sequence ID" value="CAG59802.1"/>
    <property type="molecule type" value="Genomic_DNA"/>
</dbReference>
<keyword evidence="1 5" id="KW-0479">Metal-binding</keyword>
<evidence type="ECO:0000313" key="8">
    <source>
        <dbReference type="CGD" id="CAL0132010"/>
    </source>
</evidence>
<dbReference type="eggNOG" id="KOG0521">
    <property type="taxonomic scope" value="Eukaryota"/>
</dbReference>
<dbReference type="AlphaFoldDB" id="Q6FSC5"/>
<dbReference type="GO" id="GO:0005768">
    <property type="term" value="C:endosome"/>
    <property type="evidence" value="ECO:0007669"/>
    <property type="project" value="EnsemblFungi"/>
</dbReference>
<dbReference type="InterPro" id="IPR045258">
    <property type="entry name" value="ACAP1/2/3-like"/>
</dbReference>
<accession>Q6FSC5</accession>
<evidence type="ECO:0000259" key="7">
    <source>
        <dbReference type="PROSITE" id="PS50115"/>
    </source>
</evidence>
<evidence type="ECO:0000313" key="10">
    <source>
        <dbReference type="Proteomes" id="UP000002428"/>
    </source>
</evidence>
<comment type="function">
    <text evidence="5">GTPase-activating protein for the ADP ribosylation factor family.</text>
</comment>
<name>Q6FSC5_CANGA</name>
<evidence type="ECO:0000313" key="9">
    <source>
        <dbReference type="EMBL" id="CAG59802.1"/>
    </source>
</evidence>
<dbReference type="InParanoid" id="Q6FSC5"/>
<dbReference type="CGD" id="CAL0132010">
    <property type="gene designation" value="CAGL0H01617g"/>
</dbReference>
<dbReference type="GO" id="GO:0005802">
    <property type="term" value="C:trans-Golgi network"/>
    <property type="evidence" value="ECO:0007669"/>
    <property type="project" value="EnsemblFungi"/>
</dbReference>
<evidence type="ECO:0000256" key="2">
    <source>
        <dbReference type="ARBA" id="ARBA00022771"/>
    </source>
</evidence>
<dbReference type="FunCoup" id="Q6FSC5">
    <property type="interactions" value="123"/>
</dbReference>
<protein>
    <recommendedName>
        <fullName evidence="5">ADP-ribosylation factor GTPase-activating protein</fullName>
    </recommendedName>
</protein>
<dbReference type="GO" id="GO:0005543">
    <property type="term" value="F:phospholipid binding"/>
    <property type="evidence" value="ECO:0007669"/>
    <property type="project" value="EnsemblFungi"/>
</dbReference>
<dbReference type="SMART" id="SM00105">
    <property type="entry name" value="ArfGap"/>
    <property type="match status" value="1"/>
</dbReference>
<dbReference type="SUPFAM" id="SSF57863">
    <property type="entry name" value="ArfGap/RecO-like zinc finger"/>
    <property type="match status" value="1"/>
</dbReference>
<dbReference type="PANTHER" id="PTHR23180">
    <property type="entry name" value="CENTAURIN/ARF"/>
    <property type="match status" value="1"/>
</dbReference>
<dbReference type="OMA" id="RANTQND"/>
<organism evidence="9 10">
    <name type="scientific">Candida glabrata (strain ATCC 2001 / BCRC 20586 / JCM 3761 / NBRC 0622 / NRRL Y-65 / CBS 138)</name>
    <name type="common">Yeast</name>
    <name type="synonym">Nakaseomyces glabratus</name>
    <dbReference type="NCBI Taxonomy" id="284593"/>
    <lineage>
        <taxon>Eukaryota</taxon>
        <taxon>Fungi</taxon>
        <taxon>Dikarya</taxon>
        <taxon>Ascomycota</taxon>
        <taxon>Saccharomycotina</taxon>
        <taxon>Saccharomycetes</taxon>
        <taxon>Saccharomycetales</taxon>
        <taxon>Saccharomycetaceae</taxon>
        <taxon>Nakaseomyces</taxon>
    </lineage>
</organism>
<keyword evidence="5" id="KW-0963">Cytoplasm</keyword>
<proteinExistence type="predicted"/>
<dbReference type="PANTHER" id="PTHR23180:SF160">
    <property type="entry name" value="ADP-RIBOSYLATION FACTOR GTPASE-ACTIVATING PROTEIN EFFECTOR PROTEIN 1"/>
    <property type="match status" value="1"/>
</dbReference>
<keyword evidence="5" id="KW-0343">GTPase activation</keyword>
<feature type="domain" description="Arf-GAP" evidence="7">
    <location>
        <begin position="8"/>
        <end position="133"/>
    </location>
</feature>
<dbReference type="HOGENOM" id="CLU_794533_0_0_1"/>
<evidence type="ECO:0000256" key="6">
    <source>
        <dbReference type="SAM" id="MobiDB-lite"/>
    </source>
</evidence>
<keyword evidence="2 4" id="KW-0863">Zinc-finger</keyword>
<dbReference type="CDD" id="cd08204">
    <property type="entry name" value="ArfGap"/>
    <property type="match status" value="1"/>
</dbReference>
<dbReference type="InterPro" id="IPR037278">
    <property type="entry name" value="ARFGAP/RecO"/>
</dbReference>
<evidence type="ECO:0000256" key="4">
    <source>
        <dbReference type="PROSITE-ProRule" id="PRU00288"/>
    </source>
</evidence>
<keyword evidence="3 5" id="KW-0862">Zinc</keyword>
<dbReference type="InterPro" id="IPR001164">
    <property type="entry name" value="ArfGAP_dom"/>
</dbReference>
<keyword evidence="5" id="KW-0677">Repeat</keyword>
<evidence type="ECO:0000256" key="5">
    <source>
        <dbReference type="RuleBase" id="RU369028"/>
    </source>
</evidence>
<comment type="subcellular location">
    <subcellularLocation>
        <location evidence="5">Cytoplasm</location>
    </subcellularLocation>
</comment>
<dbReference type="KEGG" id="cgr:2888889"/>
<reference evidence="9 10" key="1">
    <citation type="journal article" date="2004" name="Nature">
        <title>Genome evolution in yeasts.</title>
        <authorList>
            <consortium name="Genolevures"/>
            <person name="Dujon B."/>
            <person name="Sherman D."/>
            <person name="Fischer G."/>
            <person name="Durrens P."/>
            <person name="Casaregola S."/>
            <person name="Lafontaine I."/>
            <person name="de Montigny J."/>
            <person name="Marck C."/>
            <person name="Neuveglise C."/>
            <person name="Talla E."/>
            <person name="Goffard N."/>
            <person name="Frangeul L."/>
            <person name="Aigle M."/>
            <person name="Anthouard V."/>
            <person name="Babour A."/>
            <person name="Barbe V."/>
            <person name="Barnay S."/>
            <person name="Blanchin S."/>
            <person name="Beckerich J.M."/>
            <person name="Beyne E."/>
            <person name="Bleykasten C."/>
            <person name="Boisrame A."/>
            <person name="Boyer J."/>
            <person name="Cattolico L."/>
            <person name="Confanioleri F."/>
            <person name="de Daruvar A."/>
            <person name="Despons L."/>
            <person name="Fabre E."/>
            <person name="Fairhead C."/>
            <person name="Ferry-Dumazet H."/>
            <person name="Groppi A."/>
            <person name="Hantraye F."/>
            <person name="Hennequin C."/>
            <person name="Jauniaux N."/>
            <person name="Joyet P."/>
            <person name="Kachouri R."/>
            <person name="Kerrest A."/>
            <person name="Koszul R."/>
            <person name="Lemaire M."/>
            <person name="Lesur I."/>
            <person name="Ma L."/>
            <person name="Muller H."/>
            <person name="Nicaud J.M."/>
            <person name="Nikolski M."/>
            <person name="Oztas S."/>
            <person name="Ozier-Kalogeropoulos O."/>
            <person name="Pellenz S."/>
            <person name="Potier S."/>
            <person name="Richard G.F."/>
            <person name="Straub M.L."/>
            <person name="Suleau A."/>
            <person name="Swennene D."/>
            <person name="Tekaia F."/>
            <person name="Wesolowski-Louvel M."/>
            <person name="Westhof E."/>
            <person name="Wirth B."/>
            <person name="Zeniou-Meyer M."/>
            <person name="Zivanovic I."/>
            <person name="Bolotin-Fukuhara M."/>
            <person name="Thierry A."/>
            <person name="Bouchier C."/>
            <person name="Caudron B."/>
            <person name="Scarpelli C."/>
            <person name="Gaillardin C."/>
            <person name="Weissenbach J."/>
            <person name="Wincker P."/>
            <person name="Souciet J.L."/>
        </authorList>
    </citation>
    <scope>NUCLEOTIDE SEQUENCE [LARGE SCALE GENOMIC DNA]</scope>
    <source>
        <strain evidence="10">ATCC 2001 / BCRC 20586 / JCM 3761 / NBRC 0622 / NRRL Y-65 / CBS 138</strain>
    </source>
</reference>
<keyword evidence="10" id="KW-1185">Reference proteome</keyword>
<keyword evidence="5" id="KW-0040">ANK repeat</keyword>
<dbReference type="Pfam" id="PF01412">
    <property type="entry name" value="ArfGap"/>
    <property type="match status" value="1"/>
</dbReference>
<dbReference type="GO" id="GO:0005096">
    <property type="term" value="F:GTPase activator activity"/>
    <property type="evidence" value="ECO:0007669"/>
    <property type="project" value="UniProtKB-KW"/>
</dbReference>